<organism evidence="2 3">
    <name type="scientific">Glossina hytrovirus (isolate Glossina pallidipes/Ethiopia/Seibersdorf/-)</name>
    <name type="common">GHV</name>
    <dbReference type="NCBI Taxonomy" id="379529"/>
    <lineage>
        <taxon>Viruses</taxon>
        <taxon>Viruses incertae sedis</taxon>
        <taxon>Naldaviricetes</taxon>
        <taxon>Lefavirales</taxon>
        <taxon>Hytrosaviridae</taxon>
        <taxon>Glossinavirus</taxon>
        <taxon>Glossinavirus glopallidipedis</taxon>
    </lineage>
</organism>
<organismHost>
    <name type="scientific">Glossina</name>
    <name type="common">tsetse flies</name>
    <dbReference type="NCBI Taxonomy" id="7393"/>
</organismHost>
<feature type="transmembrane region" description="Helical" evidence="1">
    <location>
        <begin position="126"/>
        <end position="145"/>
    </location>
</feature>
<keyword evidence="1" id="KW-0812">Transmembrane</keyword>
<proteinExistence type="predicted"/>
<keyword evidence="1" id="KW-0472">Membrane</keyword>
<evidence type="ECO:0000313" key="2">
    <source>
        <dbReference type="EMBL" id="AMB48693.1"/>
    </source>
</evidence>
<reference evidence="2 3" key="1">
    <citation type="journal article" date="2016" name="J. Gen. Virol.">
        <title>Comprehensive annotation of Glossina pallidipes salivary gland hypertrophy virus from Ethiopian tsetse flies: a proteogenomics approach.</title>
        <authorList>
            <person name="Abd-Alla A.M."/>
            <person name="Kariithi H.M."/>
            <person name="Cousserans F."/>
            <person name="Parker N.J."/>
            <person name="Ince I.A."/>
            <person name="Scully E.D."/>
            <person name="Boeren S."/>
            <person name="Geib S.M."/>
            <person name="Mekonnen S."/>
            <person name="Vlak J.M."/>
            <person name="Parker A.G."/>
            <person name="Vreysen M.J."/>
            <person name="Bergoin M."/>
        </authorList>
    </citation>
    <scope>NUCLEOTIDE SEQUENCE [LARGE SCALE GENOMIC DNA]</scope>
    <source>
        <strain evidence="2 3">Ethiopian</strain>
    </source>
</reference>
<gene>
    <name evidence="2" type="ORF">GpSGHVEth089</name>
</gene>
<dbReference type="Proteomes" id="UP000282469">
    <property type="component" value="Segment"/>
</dbReference>
<sequence length="171" mass="20225">MDSCTFSSNLHCTDFLTIIDDNLLNIKTKTILPLLYMEKSTNKYVISKTMSNTVAKLFLIKKWDMYLAANIKTSQLWTILNDINTNRDQLRFDLNGWLETYPNLQQLQQLYIKNVYMENSLNTKPIRIIVLILFIMLLIAFIMIIRTEKYETLFEGFKALKFENSLYKQLL</sequence>
<name>A0A0Y0GFN4_GHVS</name>
<protein>
    <submittedName>
        <fullName evidence="2">Uncharacterized protein</fullName>
    </submittedName>
</protein>
<accession>A0A0Y0GFN4</accession>
<dbReference type="EMBL" id="KU050077">
    <property type="protein sequence ID" value="AMB48693.1"/>
    <property type="molecule type" value="Genomic_DNA"/>
</dbReference>
<keyword evidence="1" id="KW-1133">Transmembrane helix</keyword>
<evidence type="ECO:0000256" key="1">
    <source>
        <dbReference type="SAM" id="Phobius"/>
    </source>
</evidence>
<evidence type="ECO:0000313" key="3">
    <source>
        <dbReference type="Proteomes" id="UP000282469"/>
    </source>
</evidence>